<evidence type="ECO:0000259" key="2">
    <source>
        <dbReference type="Pfam" id="PF09972"/>
    </source>
</evidence>
<comment type="caution">
    <text evidence="4">The sequence shown here is derived from an EMBL/GenBank/DDBJ whole genome shotgun (WGS) entry which is preliminary data.</text>
</comment>
<feature type="non-terminal residue" evidence="4">
    <location>
        <position position="585"/>
    </location>
</feature>
<proteinExistence type="predicted"/>
<keyword evidence="1" id="KW-1133">Transmembrane helix</keyword>
<evidence type="ECO:0000259" key="3">
    <source>
        <dbReference type="Pfam" id="PF20990"/>
    </source>
</evidence>
<evidence type="ECO:0000256" key="1">
    <source>
        <dbReference type="SAM" id="Phobius"/>
    </source>
</evidence>
<dbReference type="EMBL" id="MZGJ01000028">
    <property type="protein sequence ID" value="OQX50626.1"/>
    <property type="molecule type" value="Genomic_DNA"/>
</dbReference>
<gene>
    <name evidence="4" type="ORF">B5M47_03600</name>
</gene>
<protein>
    <recommendedName>
        <fullName evidence="6">DUF2207 domain-containing protein</fullName>
    </recommendedName>
</protein>
<dbReference type="Pfam" id="PF09972">
    <property type="entry name" value="DUF2207"/>
    <property type="match status" value="1"/>
</dbReference>
<feature type="transmembrane region" description="Helical" evidence="1">
    <location>
        <begin position="256"/>
        <end position="277"/>
    </location>
</feature>
<evidence type="ECO:0008006" key="6">
    <source>
        <dbReference type="Google" id="ProtNLM"/>
    </source>
</evidence>
<sequence length="585" mass="66723">MKRFKFPILLSVFCSFLLLFIFPFSASVLAKDYHFPSVKISAQINDDGSVDVVENRTYSFDGSFSWATMWIPERVTRQGKTYQAKITNFNVREGRKSLLVTTSHEDNLFKARWTYSALNEQKTFTISYRILNAVTEYPDVAEFYWQLIGGEWEKPTDWVEIKVRLLQSVASRDDIKVFGHGPLSGDAEIVDEQNVRFTVAGLPARQFVEVRVLFPPDQVNAPLSSAHTLKSILDEEERFVKETIASVKRRQLVSRLILFGLLGFIPLGLIIWLILWYQTWRRVGKDYDVPDVPKYSFDLPSNLEPALVQVLLSQGGKPSPQALTATIFDLARRGFLEIDSRARVESGFLRTRTVYTNRLCLKKEPYGLKEFEAQVWEFLDRRIDSKGGWLDLDDLKKWIKKHPAGFQRWFRGWQKRVQKEGKKLGFMEKDGNRAFGRFWGLAILLALGIVNVPLLILAAVMNPYLKRRTREWEKEAQIWLALKRFLDDFSSFKKVPAEAYKLWERYLVFGILFGNAERVIKILPVILQDERAVKATWYTGIGYQGGVVNTAALNSLSGALSSFNVSLTSAAHYSSGGGGGFSGGG</sequence>
<dbReference type="InterPro" id="IPR018702">
    <property type="entry name" value="DUF2207"/>
</dbReference>
<feature type="transmembrane region" description="Helical" evidence="1">
    <location>
        <begin position="438"/>
        <end position="461"/>
    </location>
</feature>
<keyword evidence="1" id="KW-0812">Transmembrane</keyword>
<evidence type="ECO:0000313" key="5">
    <source>
        <dbReference type="Proteomes" id="UP000192520"/>
    </source>
</evidence>
<dbReference type="Pfam" id="PF20990">
    <property type="entry name" value="DUF2207_C"/>
    <property type="match status" value="1"/>
</dbReference>
<feature type="domain" description="Predicted membrane protein YciQ-like C-terminal" evidence="3">
    <location>
        <begin position="293"/>
        <end position="521"/>
    </location>
</feature>
<feature type="domain" description="DUF2207" evidence="2">
    <location>
        <begin position="37"/>
        <end position="214"/>
    </location>
</feature>
<reference evidence="5" key="1">
    <citation type="submission" date="2017-03" db="EMBL/GenBank/DDBJ databases">
        <title>Novel pathways for hydrocarbon cycling and metabolic interdependencies in hydrothermal sediment communities.</title>
        <authorList>
            <person name="Dombrowski N."/>
            <person name="Seitz K."/>
            <person name="Teske A."/>
            <person name="Baker B."/>
        </authorList>
    </citation>
    <scope>NUCLEOTIDE SEQUENCE [LARGE SCALE GENOMIC DNA]</scope>
</reference>
<dbReference type="STRING" id="1968527.B5M47_03600"/>
<keyword evidence="1" id="KW-0472">Membrane</keyword>
<dbReference type="Proteomes" id="UP000192520">
    <property type="component" value="Unassembled WGS sequence"/>
</dbReference>
<dbReference type="AlphaFoldDB" id="A0A1W9NWT7"/>
<organism evidence="4 5">
    <name type="scientific">candidate division CPR3 bacterium 4484_211</name>
    <dbReference type="NCBI Taxonomy" id="1968527"/>
    <lineage>
        <taxon>Bacteria</taxon>
        <taxon>Bacteria division CPR3</taxon>
    </lineage>
</organism>
<accession>A0A1W9NWT7</accession>
<name>A0A1W9NWT7_UNCC3</name>
<evidence type="ECO:0000313" key="4">
    <source>
        <dbReference type="EMBL" id="OQX50626.1"/>
    </source>
</evidence>
<dbReference type="InterPro" id="IPR048389">
    <property type="entry name" value="YciQ-like_C"/>
</dbReference>